<sequence length="134" mass="14910">MDGSDGSLKAARKALEIAKTDGYDIIAIHVLYLPLSISISPLVWEKDYKENLKQVHHWLEDIIIETKNYGINVEVQVQQTDSSIVEKIVDFAKKNKVELIVIGSTGKSKITRMLVGSVAQGVMTYAHCSVLLVR</sequence>
<feature type="transmembrane region" description="Helical" evidence="2">
    <location>
        <begin position="25"/>
        <end position="44"/>
    </location>
</feature>
<name>A0A484ICU4_9ARCH</name>
<dbReference type="PRINTS" id="PR01438">
    <property type="entry name" value="UNVRSLSTRESS"/>
</dbReference>
<evidence type="ECO:0000256" key="1">
    <source>
        <dbReference type="ARBA" id="ARBA00008791"/>
    </source>
</evidence>
<dbReference type="CDD" id="cd00293">
    <property type="entry name" value="USP-like"/>
    <property type="match status" value="1"/>
</dbReference>
<keyword evidence="2" id="KW-0812">Transmembrane</keyword>
<dbReference type="AlphaFoldDB" id="A0A484ICU4"/>
<organism evidence="4 5">
    <name type="scientific">Candidatus Nitrosocosmicus franklandianus</name>
    <dbReference type="NCBI Taxonomy" id="1798806"/>
    <lineage>
        <taxon>Archaea</taxon>
        <taxon>Nitrososphaerota</taxon>
        <taxon>Nitrososphaeria</taxon>
        <taxon>Nitrososphaerales</taxon>
        <taxon>Nitrososphaeraceae</taxon>
        <taxon>Candidatus Nitrosocosmicus</taxon>
    </lineage>
</organism>
<dbReference type="EMBL" id="LR216287">
    <property type="protein sequence ID" value="VFJ13855.1"/>
    <property type="molecule type" value="Genomic_DNA"/>
</dbReference>
<dbReference type="PANTHER" id="PTHR46268:SF6">
    <property type="entry name" value="UNIVERSAL STRESS PROTEIN UP12"/>
    <property type="match status" value="1"/>
</dbReference>
<keyword evidence="2" id="KW-1133">Transmembrane helix</keyword>
<feature type="domain" description="UspA" evidence="3">
    <location>
        <begin position="1"/>
        <end position="134"/>
    </location>
</feature>
<evidence type="ECO:0000313" key="4">
    <source>
        <dbReference type="EMBL" id="VFJ13855.1"/>
    </source>
</evidence>
<accession>A0A484ICU4</accession>
<dbReference type="Pfam" id="PF00582">
    <property type="entry name" value="Usp"/>
    <property type="match status" value="1"/>
</dbReference>
<proteinExistence type="inferred from homology"/>
<keyword evidence="5" id="KW-1185">Reference proteome</keyword>
<keyword evidence="2" id="KW-0472">Membrane</keyword>
<dbReference type="KEGG" id="nfn:NFRAN_1533"/>
<evidence type="ECO:0000256" key="2">
    <source>
        <dbReference type="SAM" id="Phobius"/>
    </source>
</evidence>
<evidence type="ECO:0000313" key="5">
    <source>
        <dbReference type="Proteomes" id="UP000294299"/>
    </source>
</evidence>
<gene>
    <name evidence="4" type="ORF">NFRAN_1533</name>
</gene>
<dbReference type="PANTHER" id="PTHR46268">
    <property type="entry name" value="STRESS RESPONSE PROTEIN NHAX"/>
    <property type="match status" value="1"/>
</dbReference>
<dbReference type="InterPro" id="IPR014729">
    <property type="entry name" value="Rossmann-like_a/b/a_fold"/>
</dbReference>
<dbReference type="Proteomes" id="UP000294299">
    <property type="component" value="Chromosome NFRAN"/>
</dbReference>
<dbReference type="Gene3D" id="3.40.50.620">
    <property type="entry name" value="HUPs"/>
    <property type="match status" value="1"/>
</dbReference>
<reference evidence="4 5" key="1">
    <citation type="submission" date="2019-02" db="EMBL/GenBank/DDBJ databases">
        <authorList>
            <person name="Lehtovirta-Morley E L."/>
        </authorList>
    </citation>
    <scope>NUCLEOTIDE SEQUENCE [LARGE SCALE GENOMIC DNA]</scope>
    <source>
        <strain evidence="4">NFRAN1</strain>
    </source>
</reference>
<evidence type="ECO:0000259" key="3">
    <source>
        <dbReference type="Pfam" id="PF00582"/>
    </source>
</evidence>
<dbReference type="InterPro" id="IPR006015">
    <property type="entry name" value="Universal_stress_UspA"/>
</dbReference>
<comment type="similarity">
    <text evidence="1">Belongs to the universal stress protein A family.</text>
</comment>
<dbReference type="SUPFAM" id="SSF52402">
    <property type="entry name" value="Adenine nucleotide alpha hydrolases-like"/>
    <property type="match status" value="1"/>
</dbReference>
<protein>
    <submittedName>
        <fullName evidence="4">Universal stress protein</fullName>
    </submittedName>
</protein>
<dbReference type="InterPro" id="IPR006016">
    <property type="entry name" value="UspA"/>
</dbReference>